<dbReference type="AlphaFoldDB" id="A0ABD2Z3J2"/>
<evidence type="ECO:0000313" key="2">
    <source>
        <dbReference type="Proteomes" id="UP001630127"/>
    </source>
</evidence>
<proteinExistence type="predicted"/>
<organism evidence="1 2">
    <name type="scientific">Cinchona calisaya</name>
    <dbReference type="NCBI Taxonomy" id="153742"/>
    <lineage>
        <taxon>Eukaryota</taxon>
        <taxon>Viridiplantae</taxon>
        <taxon>Streptophyta</taxon>
        <taxon>Embryophyta</taxon>
        <taxon>Tracheophyta</taxon>
        <taxon>Spermatophyta</taxon>
        <taxon>Magnoliopsida</taxon>
        <taxon>eudicotyledons</taxon>
        <taxon>Gunneridae</taxon>
        <taxon>Pentapetalae</taxon>
        <taxon>asterids</taxon>
        <taxon>lamiids</taxon>
        <taxon>Gentianales</taxon>
        <taxon>Rubiaceae</taxon>
        <taxon>Cinchonoideae</taxon>
        <taxon>Cinchoneae</taxon>
        <taxon>Cinchona</taxon>
    </lineage>
</organism>
<reference evidence="1 2" key="1">
    <citation type="submission" date="2024-11" db="EMBL/GenBank/DDBJ databases">
        <title>A near-complete genome assembly of Cinchona calisaya.</title>
        <authorList>
            <person name="Lian D.C."/>
            <person name="Zhao X.W."/>
            <person name="Wei L."/>
        </authorList>
    </citation>
    <scope>NUCLEOTIDE SEQUENCE [LARGE SCALE GENOMIC DNA]</scope>
    <source>
        <tissue evidence="1">Nenye</tissue>
    </source>
</reference>
<accession>A0ABD2Z3J2</accession>
<evidence type="ECO:0008006" key="3">
    <source>
        <dbReference type="Google" id="ProtNLM"/>
    </source>
</evidence>
<comment type="caution">
    <text evidence="1">The sequence shown here is derived from an EMBL/GenBank/DDBJ whole genome shotgun (WGS) entry which is preliminary data.</text>
</comment>
<protein>
    <recommendedName>
        <fullName evidence="3">Myb/SANT-like domain-containing protein</fullName>
    </recommendedName>
</protein>
<gene>
    <name evidence="1" type="ORF">ACH5RR_026118</name>
</gene>
<dbReference type="EMBL" id="JBJUIK010000011">
    <property type="protein sequence ID" value="KAL3513401.1"/>
    <property type="molecule type" value="Genomic_DNA"/>
</dbReference>
<keyword evidence="2" id="KW-1185">Reference proteome</keyword>
<name>A0ABD2Z3J2_9GENT</name>
<sequence>MGSRLTSEFWGKFSINYPQTPGVSLFTYLQILGSLALFPNTSIVSLQLFSLRLNILGSCTSQIDSKFRCTSGFHTVCHHHIRLPPSTACIRPCHSSSASTDFKLSLRNYFKLADKPKWKWNEECEFKFFSTYVEWKLNGQWDRKLLTRQKYNKLVQFVNETYGMAAIADILSSKYYRFFEKWKLYNELRGICKQATTGG</sequence>
<dbReference type="Proteomes" id="UP001630127">
    <property type="component" value="Unassembled WGS sequence"/>
</dbReference>
<evidence type="ECO:0000313" key="1">
    <source>
        <dbReference type="EMBL" id="KAL3513401.1"/>
    </source>
</evidence>